<evidence type="ECO:0000313" key="6">
    <source>
        <dbReference type="EMBL" id="KAG5831194.1"/>
    </source>
</evidence>
<accession>A0A9D3RI76</accession>
<feature type="domain" description="Homeobox" evidence="5">
    <location>
        <begin position="87"/>
        <end position="147"/>
    </location>
</feature>
<comment type="caution">
    <text evidence="6">The sequence shown here is derived from an EMBL/GenBank/DDBJ whole genome shotgun (WGS) entry which is preliminary data.</text>
</comment>
<proteinExistence type="predicted"/>
<keyword evidence="2 3" id="KW-0539">Nucleus</keyword>
<dbReference type="GO" id="GO:0005634">
    <property type="term" value="C:nucleus"/>
    <property type="evidence" value="ECO:0007669"/>
    <property type="project" value="UniProtKB-SubCell"/>
</dbReference>
<dbReference type="CDD" id="cd00086">
    <property type="entry name" value="homeodomain"/>
    <property type="match status" value="1"/>
</dbReference>
<evidence type="ECO:0000256" key="2">
    <source>
        <dbReference type="PROSITE-ProRule" id="PRU00108"/>
    </source>
</evidence>
<organism evidence="6 7">
    <name type="scientific">Anguilla anguilla</name>
    <name type="common">European freshwater eel</name>
    <name type="synonym">Muraena anguilla</name>
    <dbReference type="NCBI Taxonomy" id="7936"/>
    <lineage>
        <taxon>Eukaryota</taxon>
        <taxon>Metazoa</taxon>
        <taxon>Chordata</taxon>
        <taxon>Craniata</taxon>
        <taxon>Vertebrata</taxon>
        <taxon>Euteleostomi</taxon>
        <taxon>Actinopterygii</taxon>
        <taxon>Neopterygii</taxon>
        <taxon>Teleostei</taxon>
        <taxon>Anguilliformes</taxon>
        <taxon>Anguillidae</taxon>
        <taxon>Anguilla</taxon>
    </lineage>
</organism>
<feature type="compositionally biased region" description="Polar residues" evidence="4">
    <location>
        <begin position="37"/>
        <end position="50"/>
    </location>
</feature>
<protein>
    <recommendedName>
        <fullName evidence="5">Homeobox domain-containing protein</fullName>
    </recommendedName>
</protein>
<dbReference type="GO" id="GO:0003677">
    <property type="term" value="F:DNA binding"/>
    <property type="evidence" value="ECO:0007669"/>
    <property type="project" value="UniProtKB-UniRule"/>
</dbReference>
<keyword evidence="2 3" id="KW-0238">DNA-binding</keyword>
<feature type="DNA-binding region" description="Homeobox" evidence="2">
    <location>
        <begin position="89"/>
        <end position="148"/>
    </location>
</feature>
<feature type="compositionally biased region" description="Low complexity" evidence="4">
    <location>
        <begin position="51"/>
        <end position="65"/>
    </location>
</feature>
<dbReference type="PANTHER" id="PTHR24333">
    <property type="entry name" value="HOMEO BOX HB9 LIKE A-RELATED"/>
    <property type="match status" value="1"/>
</dbReference>
<dbReference type="SUPFAM" id="SSF46689">
    <property type="entry name" value="Homeodomain-like"/>
    <property type="match status" value="1"/>
</dbReference>
<name>A0A9D3RI76_ANGAN</name>
<evidence type="ECO:0000259" key="5">
    <source>
        <dbReference type="PROSITE" id="PS50071"/>
    </source>
</evidence>
<dbReference type="PANTHER" id="PTHR24333:SF5">
    <property type="entry name" value="VENT HOMEOBOX"/>
    <property type="match status" value="1"/>
</dbReference>
<dbReference type="InterPro" id="IPR009057">
    <property type="entry name" value="Homeodomain-like_sf"/>
</dbReference>
<evidence type="ECO:0000256" key="4">
    <source>
        <dbReference type="SAM" id="MobiDB-lite"/>
    </source>
</evidence>
<keyword evidence="7" id="KW-1185">Reference proteome</keyword>
<dbReference type="InterPro" id="IPR001356">
    <property type="entry name" value="HD"/>
</dbReference>
<feature type="region of interest" description="Disordered" evidence="4">
    <location>
        <begin position="31"/>
        <end position="65"/>
    </location>
</feature>
<dbReference type="Gene3D" id="1.10.10.60">
    <property type="entry name" value="Homeodomain-like"/>
    <property type="match status" value="1"/>
</dbReference>
<evidence type="ECO:0000256" key="1">
    <source>
        <dbReference type="ARBA" id="ARBA00004123"/>
    </source>
</evidence>
<dbReference type="SMART" id="SM00389">
    <property type="entry name" value="HOX"/>
    <property type="match status" value="1"/>
</dbReference>
<keyword evidence="2 3" id="KW-0371">Homeobox</keyword>
<sequence>MHFIKHIPCVVQQRPPTCNIKICFQSRPKGIGDQDIRSSSNNSSNPTGCASPSISENSGYSSGYESEAATVEGQSIEEVQERESTVRIHRRARTKFTSEQIYKLEKTFKKHKYLDPTERIKTAEKLNLSETQVRTWFQNRRMKLKRDVQDWSTHHCAPTVLIPAAFLSWPPAFQHHDGAGQRLPFIPAALAQARYQHPM</sequence>
<gene>
    <name evidence="6" type="ORF">ANANG_G00301250</name>
</gene>
<evidence type="ECO:0000256" key="3">
    <source>
        <dbReference type="RuleBase" id="RU000682"/>
    </source>
</evidence>
<evidence type="ECO:0000313" key="7">
    <source>
        <dbReference type="Proteomes" id="UP001044222"/>
    </source>
</evidence>
<dbReference type="Pfam" id="PF00046">
    <property type="entry name" value="Homeodomain"/>
    <property type="match status" value="1"/>
</dbReference>
<dbReference type="PROSITE" id="PS50071">
    <property type="entry name" value="HOMEOBOX_2"/>
    <property type="match status" value="1"/>
</dbReference>
<dbReference type="EMBL" id="JAFIRN010000018">
    <property type="protein sequence ID" value="KAG5831194.1"/>
    <property type="molecule type" value="Genomic_DNA"/>
</dbReference>
<reference evidence="6" key="1">
    <citation type="submission" date="2021-01" db="EMBL/GenBank/DDBJ databases">
        <title>A chromosome-scale assembly of European eel, Anguilla anguilla.</title>
        <authorList>
            <person name="Henkel C."/>
            <person name="Jong-Raadsen S.A."/>
            <person name="Dufour S."/>
            <person name="Weltzien F.-A."/>
            <person name="Palstra A.P."/>
            <person name="Pelster B."/>
            <person name="Spaink H.P."/>
            <person name="Van Den Thillart G.E."/>
            <person name="Jansen H."/>
            <person name="Zahm M."/>
            <person name="Klopp C."/>
            <person name="Cedric C."/>
            <person name="Louis A."/>
            <person name="Berthelot C."/>
            <person name="Parey E."/>
            <person name="Roest Crollius H."/>
            <person name="Montfort J."/>
            <person name="Robinson-Rechavi M."/>
            <person name="Bucao C."/>
            <person name="Bouchez O."/>
            <person name="Gislard M."/>
            <person name="Lluch J."/>
            <person name="Milhes M."/>
            <person name="Lampietro C."/>
            <person name="Lopez Roques C."/>
            <person name="Donnadieu C."/>
            <person name="Braasch I."/>
            <person name="Desvignes T."/>
            <person name="Postlethwait J."/>
            <person name="Bobe J."/>
            <person name="Guiguen Y."/>
            <person name="Dirks R."/>
        </authorList>
    </citation>
    <scope>NUCLEOTIDE SEQUENCE</scope>
    <source>
        <strain evidence="6">Tag_6206</strain>
        <tissue evidence="6">Liver</tissue>
    </source>
</reference>
<dbReference type="AlphaFoldDB" id="A0A9D3RI76"/>
<dbReference type="InterPro" id="IPR050848">
    <property type="entry name" value="Homeobox_TF"/>
</dbReference>
<dbReference type="Proteomes" id="UP001044222">
    <property type="component" value="Chromosome 18"/>
</dbReference>
<comment type="subcellular location">
    <subcellularLocation>
        <location evidence="1 2 3">Nucleus</location>
    </subcellularLocation>
</comment>